<dbReference type="EC" id="3.6.3.14" evidence="2"/>
<accession>A0A062V1W1</accession>
<name>A0A062V1W1_9EURY</name>
<dbReference type="RefSeq" id="WP_048091245.1">
    <property type="nucleotide sequence ID" value="NZ_JMIY01000005.1"/>
</dbReference>
<dbReference type="Gene3D" id="1.20.5.2950">
    <property type="match status" value="1"/>
</dbReference>
<dbReference type="GO" id="GO:0016787">
    <property type="term" value="F:hydrolase activity"/>
    <property type="evidence" value="ECO:0007669"/>
    <property type="project" value="UniProtKB-KW"/>
</dbReference>
<dbReference type="EMBL" id="JMIY01000005">
    <property type="protein sequence ID" value="KCZ71347.1"/>
    <property type="molecule type" value="Genomic_DNA"/>
</dbReference>
<dbReference type="Proteomes" id="UP000027153">
    <property type="component" value="Unassembled WGS sequence"/>
</dbReference>
<evidence type="ECO:0000256" key="1">
    <source>
        <dbReference type="SAM" id="Coils"/>
    </source>
</evidence>
<dbReference type="OrthoDB" id="147599at2157"/>
<organism evidence="2 3">
    <name type="scientific">Candidatus Methanoperedens nitratireducens</name>
    <dbReference type="NCBI Taxonomy" id="1392998"/>
    <lineage>
        <taxon>Archaea</taxon>
        <taxon>Methanobacteriati</taxon>
        <taxon>Methanobacteriota</taxon>
        <taxon>Stenosarchaea group</taxon>
        <taxon>Methanomicrobia</taxon>
        <taxon>Methanosarcinales</taxon>
        <taxon>ANME-2 cluster</taxon>
        <taxon>Candidatus Methanoperedentaceae</taxon>
        <taxon>Candidatus Methanoperedens</taxon>
    </lineage>
</organism>
<comment type="caution">
    <text evidence="2">The sequence shown here is derived from an EMBL/GenBank/DDBJ whole genome shotgun (WGS) entry which is preliminary data.</text>
</comment>
<dbReference type="InterPro" id="IPR014275">
    <property type="entry name" value="ATPase_A1A0-cplx_hsu"/>
</dbReference>
<reference evidence="2 3" key="1">
    <citation type="journal article" date="2013" name="Nature">
        <title>Anaerobic oxidation of methane coupled to nitrate reduction in a novel archaeal lineage.</title>
        <authorList>
            <person name="Haroon M.F."/>
            <person name="Hu S."/>
            <person name="Shi Y."/>
            <person name="Imelfort M."/>
            <person name="Keller J."/>
            <person name="Hugenholtz P."/>
            <person name="Yuan Z."/>
            <person name="Tyson G.W."/>
        </authorList>
    </citation>
    <scope>NUCLEOTIDE SEQUENCE [LARGE SCALE GENOMIC DNA]</scope>
    <source>
        <strain evidence="2 3">ANME-2d</strain>
    </source>
</reference>
<proteinExistence type="predicted"/>
<dbReference type="AlphaFoldDB" id="A0A062V1W1"/>
<dbReference type="NCBIfam" id="TIGR02926">
    <property type="entry name" value="AhaH"/>
    <property type="match status" value="1"/>
</dbReference>
<keyword evidence="2" id="KW-0378">Hydrolase</keyword>
<evidence type="ECO:0000313" key="2">
    <source>
        <dbReference type="EMBL" id="KCZ71347.1"/>
    </source>
</evidence>
<feature type="coiled-coil region" evidence="1">
    <location>
        <begin position="3"/>
        <end position="71"/>
    </location>
</feature>
<evidence type="ECO:0000313" key="3">
    <source>
        <dbReference type="Proteomes" id="UP000027153"/>
    </source>
</evidence>
<protein>
    <submittedName>
        <fullName evidence="2">ATP synthase, H subunit</fullName>
        <ecNumber evidence="2">3.6.3.14</ecNumber>
    </submittedName>
</protein>
<keyword evidence="1" id="KW-0175">Coiled coil</keyword>
<gene>
    <name evidence="2" type="ORF">ANME2D_02074</name>
</gene>
<sequence length="108" mass="12454">MARDEILSEIKRAEEEAKSLVTSANEMRNKKISEALAQSKEIIRKAEEEAREYAESEISKARKIIKEERENIIRKGIEEAEMIKMKSKKNIPDATKFILTEFERAANA</sequence>
<keyword evidence="3" id="KW-1185">Reference proteome</keyword>